<feature type="compositionally biased region" description="Polar residues" evidence="1">
    <location>
        <begin position="35"/>
        <end position="48"/>
    </location>
</feature>
<keyword evidence="4" id="KW-1185">Reference proteome</keyword>
<reference key="1">
    <citation type="submission" date="2007-01" db="EMBL/GenBank/DDBJ databases">
        <title>The Genome Sequence of Puccinia graminis f. sp. tritici Strain CRL 75-36-700-3.</title>
        <authorList>
            <consortium name="The Broad Institute Genome Sequencing Platform"/>
            <person name="Birren B."/>
            <person name="Lander E."/>
            <person name="Galagan J."/>
            <person name="Nusbaum C."/>
            <person name="Devon K."/>
            <person name="Cuomo C."/>
            <person name="Jaffe D."/>
            <person name="Butler J."/>
            <person name="Alvarez P."/>
            <person name="Gnerre S."/>
            <person name="Grabherr M."/>
            <person name="Mauceli E."/>
            <person name="Brockman W."/>
            <person name="Young S."/>
            <person name="LaButti K."/>
            <person name="Sykes S."/>
            <person name="DeCaprio D."/>
            <person name="Crawford M."/>
            <person name="Koehrsen M."/>
            <person name="Engels R."/>
            <person name="Montgomery P."/>
            <person name="Pearson M."/>
            <person name="Howarth C."/>
            <person name="Larson L."/>
            <person name="White J."/>
            <person name="Zeng Q."/>
            <person name="Kodira C."/>
            <person name="Yandava C."/>
            <person name="Alvarado L."/>
            <person name="O'Leary S."/>
            <person name="Szabo L."/>
            <person name="Dean R."/>
            <person name="Schein J."/>
        </authorList>
    </citation>
    <scope>NUCLEOTIDE SEQUENCE</scope>
    <source>
        <strain>CRL 75-36-700-3</strain>
    </source>
</reference>
<dbReference type="RefSeq" id="XP_003335296.1">
    <property type="nucleotide sequence ID" value="XM_003335248.2"/>
</dbReference>
<dbReference type="KEGG" id="pgr:PGTG_17076"/>
<dbReference type="Proteomes" id="UP000008783">
    <property type="component" value="Unassembled WGS sequence"/>
</dbReference>
<dbReference type="EMBL" id="DS178338">
    <property type="protein sequence ID" value="EFP90877.1"/>
    <property type="molecule type" value="Genomic_DNA"/>
</dbReference>
<gene>
    <name evidence="3" type="ORF">PGTG_17076</name>
</gene>
<sequence>MPQKGSSGAGPTSSGQSGRGGGGSKGGMTMEAASRIQSAEARSNGGQVSSDGFAARAASAATHNAQS</sequence>
<feature type="compositionally biased region" description="Gly residues" evidence="1">
    <location>
        <begin position="17"/>
        <end position="26"/>
    </location>
</feature>
<name>E3L2V2_PUCGT</name>
<dbReference type="VEuPathDB" id="FungiDB:PGTG_17076"/>
<accession>E3L2V2</accession>
<feature type="compositionally biased region" description="Low complexity" evidence="1">
    <location>
        <begin position="49"/>
        <end position="67"/>
    </location>
</feature>
<proteinExistence type="predicted"/>
<feature type="domain" description="SMP" evidence="2">
    <location>
        <begin position="33"/>
        <end position="66"/>
    </location>
</feature>
<organism evidence="3 4">
    <name type="scientific">Puccinia graminis f. sp. tritici (strain CRL 75-36-700-3 / race SCCL)</name>
    <name type="common">Black stem rust fungus</name>
    <dbReference type="NCBI Taxonomy" id="418459"/>
    <lineage>
        <taxon>Eukaryota</taxon>
        <taxon>Fungi</taxon>
        <taxon>Dikarya</taxon>
        <taxon>Basidiomycota</taxon>
        <taxon>Pucciniomycotina</taxon>
        <taxon>Pucciniomycetes</taxon>
        <taxon>Pucciniales</taxon>
        <taxon>Pucciniaceae</taxon>
        <taxon>Puccinia</taxon>
    </lineage>
</organism>
<evidence type="ECO:0000259" key="2">
    <source>
        <dbReference type="Pfam" id="PF04927"/>
    </source>
</evidence>
<evidence type="ECO:0000256" key="1">
    <source>
        <dbReference type="SAM" id="MobiDB-lite"/>
    </source>
</evidence>
<dbReference type="Pfam" id="PF04927">
    <property type="entry name" value="SMP"/>
    <property type="match status" value="1"/>
</dbReference>
<dbReference type="AlphaFoldDB" id="E3L2V2"/>
<evidence type="ECO:0000313" key="4">
    <source>
        <dbReference type="Proteomes" id="UP000008783"/>
    </source>
</evidence>
<dbReference type="InterPro" id="IPR007011">
    <property type="entry name" value="LEA_SMP_dom"/>
</dbReference>
<evidence type="ECO:0000313" key="3">
    <source>
        <dbReference type="EMBL" id="EFP90877.1"/>
    </source>
</evidence>
<dbReference type="GeneID" id="10530785"/>
<feature type="region of interest" description="Disordered" evidence="1">
    <location>
        <begin position="1"/>
        <end position="67"/>
    </location>
</feature>
<dbReference type="HOGENOM" id="CLU_2813596_0_0_1"/>
<protein>
    <recommendedName>
        <fullName evidence="2">SMP domain-containing protein</fullName>
    </recommendedName>
</protein>
<dbReference type="InParanoid" id="E3L2V2"/>
<reference evidence="4" key="2">
    <citation type="journal article" date="2011" name="Proc. Natl. Acad. Sci. U.S.A.">
        <title>Obligate biotrophy features unraveled by the genomic analysis of rust fungi.</title>
        <authorList>
            <person name="Duplessis S."/>
            <person name="Cuomo C.A."/>
            <person name="Lin Y.-C."/>
            <person name="Aerts A."/>
            <person name="Tisserant E."/>
            <person name="Veneault-Fourrey C."/>
            <person name="Joly D.L."/>
            <person name="Hacquard S."/>
            <person name="Amselem J."/>
            <person name="Cantarel B.L."/>
            <person name="Chiu R."/>
            <person name="Coutinho P.M."/>
            <person name="Feau N."/>
            <person name="Field M."/>
            <person name="Frey P."/>
            <person name="Gelhaye E."/>
            <person name="Goldberg J."/>
            <person name="Grabherr M.G."/>
            <person name="Kodira C.D."/>
            <person name="Kohler A."/>
            <person name="Kuees U."/>
            <person name="Lindquist E.A."/>
            <person name="Lucas S.M."/>
            <person name="Mago R."/>
            <person name="Mauceli E."/>
            <person name="Morin E."/>
            <person name="Murat C."/>
            <person name="Pangilinan J.L."/>
            <person name="Park R."/>
            <person name="Pearson M."/>
            <person name="Quesneville H."/>
            <person name="Rouhier N."/>
            <person name="Sakthikumar S."/>
            <person name="Salamov A.A."/>
            <person name="Schmutz J."/>
            <person name="Selles B."/>
            <person name="Shapiro H."/>
            <person name="Tanguay P."/>
            <person name="Tuskan G.A."/>
            <person name="Henrissat B."/>
            <person name="Van de Peer Y."/>
            <person name="Rouze P."/>
            <person name="Ellis J.G."/>
            <person name="Dodds P.N."/>
            <person name="Schein J.E."/>
            <person name="Zhong S."/>
            <person name="Hamelin R.C."/>
            <person name="Grigoriev I.V."/>
            <person name="Szabo L.J."/>
            <person name="Martin F."/>
        </authorList>
    </citation>
    <scope>NUCLEOTIDE SEQUENCE [LARGE SCALE GENOMIC DNA]</scope>
    <source>
        <strain evidence="4">CRL 75-36-700-3 / race SCCL</strain>
    </source>
</reference>